<dbReference type="Pfam" id="PF00440">
    <property type="entry name" value="TetR_N"/>
    <property type="match status" value="1"/>
</dbReference>
<dbReference type="GO" id="GO:0000976">
    <property type="term" value="F:transcription cis-regulatory region binding"/>
    <property type="evidence" value="ECO:0007669"/>
    <property type="project" value="TreeGrafter"/>
</dbReference>
<gene>
    <name evidence="4" type="ORF">E4P47_03440</name>
</gene>
<dbReference type="PRINTS" id="PR00455">
    <property type="entry name" value="HTHTETR"/>
</dbReference>
<dbReference type="PANTHER" id="PTHR30055">
    <property type="entry name" value="HTH-TYPE TRANSCRIPTIONAL REGULATOR RUTR"/>
    <property type="match status" value="1"/>
</dbReference>
<accession>A0A4Y8WQ36</accession>
<dbReference type="PANTHER" id="PTHR30055:SF234">
    <property type="entry name" value="HTH-TYPE TRANSCRIPTIONAL REGULATOR BETI"/>
    <property type="match status" value="1"/>
</dbReference>
<evidence type="ECO:0000256" key="2">
    <source>
        <dbReference type="ARBA" id="ARBA00023125"/>
    </source>
</evidence>
<comment type="caution">
    <text evidence="4">The sequence shown here is derived from an EMBL/GenBank/DDBJ whole genome shotgun (WGS) entry which is preliminary data.</text>
</comment>
<dbReference type="RefSeq" id="WP_134849660.1">
    <property type="nucleotide sequence ID" value="NZ_CP197400.1"/>
</dbReference>
<keyword evidence="5" id="KW-1185">Reference proteome</keyword>
<dbReference type="STRING" id="1122973.GCA_000379925_01969"/>
<dbReference type="InterPro" id="IPR001647">
    <property type="entry name" value="HTH_TetR"/>
</dbReference>
<protein>
    <submittedName>
        <fullName evidence="4">TetR/AcrR family transcriptional regulator</fullName>
    </submittedName>
</protein>
<dbReference type="OrthoDB" id="9789566at2"/>
<dbReference type="EMBL" id="SPNC01000034">
    <property type="protein sequence ID" value="TFH95910.1"/>
    <property type="molecule type" value="Genomic_DNA"/>
</dbReference>
<dbReference type="PROSITE" id="PS50977">
    <property type="entry name" value="HTH_TETR_2"/>
    <property type="match status" value="1"/>
</dbReference>
<dbReference type="Gene3D" id="1.10.10.60">
    <property type="entry name" value="Homeodomain-like"/>
    <property type="match status" value="1"/>
</dbReference>
<dbReference type="InterPro" id="IPR050109">
    <property type="entry name" value="HTH-type_TetR-like_transc_reg"/>
</dbReference>
<name>A0A4Y8WQ36_9PORP</name>
<organism evidence="4 5">
    <name type="scientific">Porphyromonas levii</name>
    <dbReference type="NCBI Taxonomy" id="28114"/>
    <lineage>
        <taxon>Bacteria</taxon>
        <taxon>Pseudomonadati</taxon>
        <taxon>Bacteroidota</taxon>
        <taxon>Bacteroidia</taxon>
        <taxon>Bacteroidales</taxon>
        <taxon>Porphyromonadaceae</taxon>
        <taxon>Porphyromonas</taxon>
    </lineage>
</organism>
<dbReference type="Gene3D" id="1.10.357.10">
    <property type="entry name" value="Tetracycline Repressor, domain 2"/>
    <property type="match status" value="1"/>
</dbReference>
<dbReference type="InterPro" id="IPR036271">
    <property type="entry name" value="Tet_transcr_reg_TetR-rel_C_sf"/>
</dbReference>
<evidence type="ECO:0000313" key="4">
    <source>
        <dbReference type="EMBL" id="TFH95910.1"/>
    </source>
</evidence>
<proteinExistence type="predicted"/>
<dbReference type="SUPFAM" id="SSF48498">
    <property type="entry name" value="Tetracyclin repressor-like, C-terminal domain"/>
    <property type="match status" value="1"/>
</dbReference>
<dbReference type="AlphaFoldDB" id="A0A4Y8WQ36"/>
<evidence type="ECO:0000313" key="5">
    <source>
        <dbReference type="Proteomes" id="UP000297225"/>
    </source>
</evidence>
<dbReference type="InterPro" id="IPR009057">
    <property type="entry name" value="Homeodomain-like_sf"/>
</dbReference>
<evidence type="ECO:0000256" key="3">
    <source>
        <dbReference type="ARBA" id="ARBA00023163"/>
    </source>
</evidence>
<dbReference type="SUPFAM" id="SSF46689">
    <property type="entry name" value="Homeodomain-like"/>
    <property type="match status" value="1"/>
</dbReference>
<dbReference type="Proteomes" id="UP000297225">
    <property type="component" value="Unassembled WGS sequence"/>
</dbReference>
<keyword evidence="1" id="KW-0805">Transcription regulation</keyword>
<keyword evidence="3" id="KW-0804">Transcription</keyword>
<evidence type="ECO:0000256" key="1">
    <source>
        <dbReference type="ARBA" id="ARBA00023015"/>
    </source>
</evidence>
<reference evidence="4 5" key="1">
    <citation type="submission" date="2019-03" db="EMBL/GenBank/DDBJ databases">
        <title>Porphyromonas levii Isolated from the Uterus of Dairy Cows.</title>
        <authorList>
            <person name="Francis A.M."/>
        </authorList>
    </citation>
    <scope>NUCLEOTIDE SEQUENCE [LARGE SCALE GENOMIC DNA]</scope>
    <source>
        <strain evidence="4 5">AF5678</strain>
    </source>
</reference>
<keyword evidence="2" id="KW-0238">DNA-binding</keyword>
<dbReference type="GO" id="GO:0003700">
    <property type="term" value="F:DNA-binding transcription factor activity"/>
    <property type="evidence" value="ECO:0007669"/>
    <property type="project" value="TreeGrafter"/>
</dbReference>
<sequence>MAIDKTRLRFIEVARRLFAEQGYHATTMNAIAVAAGKGRRTLYNYFGTKSDVYLAVIQEELQTLYEELKAFISQPMNGVAKLMLFIAKRQRAVNEVVQRNGTLQAEFFNDIATVERARMRFDVLERQLIQKILIDGINDGSFRRVDVKTTAMLLHACLKGLEVPFIRGQLGKNERSVMQTYRVVRSLLMEGIQK</sequence>